<evidence type="ECO:0000256" key="11">
    <source>
        <dbReference type="SAM" id="MobiDB-lite"/>
    </source>
</evidence>
<dbReference type="InterPro" id="IPR001909">
    <property type="entry name" value="KRAB"/>
</dbReference>
<reference evidence="15 16" key="1">
    <citation type="submission" date="2025-04" db="UniProtKB">
        <authorList>
            <consortium name="RefSeq"/>
        </authorList>
    </citation>
    <scope>IDENTIFICATION</scope>
    <source>
        <tissue evidence="15 16">Ear skin</tissue>
    </source>
</reference>
<keyword evidence="4" id="KW-0677">Repeat</keyword>
<dbReference type="InterPro" id="IPR036236">
    <property type="entry name" value="Znf_C2H2_sf"/>
</dbReference>
<organism evidence="14 16">
    <name type="scientific">Camelus ferus</name>
    <name type="common">Wild bactrian camel</name>
    <name type="synonym">Camelus bactrianus ferus</name>
    <dbReference type="NCBI Taxonomy" id="419612"/>
    <lineage>
        <taxon>Eukaryota</taxon>
        <taxon>Metazoa</taxon>
        <taxon>Chordata</taxon>
        <taxon>Craniata</taxon>
        <taxon>Vertebrata</taxon>
        <taxon>Euteleostomi</taxon>
        <taxon>Mammalia</taxon>
        <taxon>Eutheria</taxon>
        <taxon>Laurasiatheria</taxon>
        <taxon>Artiodactyla</taxon>
        <taxon>Tylopoda</taxon>
        <taxon>Camelidae</taxon>
        <taxon>Camelus</taxon>
    </lineage>
</organism>
<accession>A0A8B8TNF5</accession>
<dbReference type="GO" id="GO:0005634">
    <property type="term" value="C:nucleus"/>
    <property type="evidence" value="ECO:0007669"/>
    <property type="project" value="UniProtKB-SubCell"/>
</dbReference>
<dbReference type="GeneID" id="102509088"/>
<dbReference type="RefSeq" id="XP_032343783.1">
    <property type="nucleotide sequence ID" value="XM_032487892.1"/>
</dbReference>
<dbReference type="GO" id="GO:0008270">
    <property type="term" value="F:zinc ion binding"/>
    <property type="evidence" value="ECO:0007669"/>
    <property type="project" value="UniProtKB-KW"/>
</dbReference>
<dbReference type="GO" id="GO:0003677">
    <property type="term" value="F:DNA binding"/>
    <property type="evidence" value="ECO:0007669"/>
    <property type="project" value="UniProtKB-KW"/>
</dbReference>
<evidence type="ECO:0000256" key="8">
    <source>
        <dbReference type="ARBA" id="ARBA00023163"/>
    </source>
</evidence>
<keyword evidence="9" id="KW-0539">Nucleus</keyword>
<evidence type="ECO:0000256" key="6">
    <source>
        <dbReference type="ARBA" id="ARBA00022833"/>
    </source>
</evidence>
<keyword evidence="14" id="KW-1185">Reference proteome</keyword>
<dbReference type="InterPro" id="IPR013087">
    <property type="entry name" value="Znf_C2H2_type"/>
</dbReference>
<dbReference type="InterPro" id="IPR036051">
    <property type="entry name" value="KRAB_dom_sf"/>
</dbReference>
<evidence type="ECO:0000256" key="9">
    <source>
        <dbReference type="ARBA" id="ARBA00023242"/>
    </source>
</evidence>
<dbReference type="Proteomes" id="UP000694856">
    <property type="component" value="Chromosome 9"/>
</dbReference>
<dbReference type="Pfam" id="PF01352">
    <property type="entry name" value="KRAB"/>
    <property type="match status" value="1"/>
</dbReference>
<dbReference type="Gene3D" id="3.30.160.60">
    <property type="entry name" value="Classic Zinc Finger"/>
    <property type="match status" value="2"/>
</dbReference>
<evidence type="ECO:0000313" key="16">
    <source>
        <dbReference type="RefSeq" id="XP_032343784.1"/>
    </source>
</evidence>
<feature type="domain" description="KRAB" evidence="13">
    <location>
        <begin position="27"/>
        <end position="104"/>
    </location>
</feature>
<evidence type="ECO:0000256" key="2">
    <source>
        <dbReference type="ARBA" id="ARBA00006991"/>
    </source>
</evidence>
<feature type="domain" description="C2H2-type" evidence="12">
    <location>
        <begin position="233"/>
        <end position="260"/>
    </location>
</feature>
<dbReference type="GO" id="GO:0006355">
    <property type="term" value="P:regulation of DNA-templated transcription"/>
    <property type="evidence" value="ECO:0007669"/>
    <property type="project" value="InterPro"/>
</dbReference>
<dbReference type="PANTHER" id="PTHR23232">
    <property type="entry name" value="KRAB DOMAIN C2H2 ZINC FINGER"/>
    <property type="match status" value="1"/>
</dbReference>
<dbReference type="KEGG" id="cfr:102509088"/>
<dbReference type="FunFam" id="3.30.160.60:FF:000188">
    <property type="entry name" value="Zinc finger protein 787"/>
    <property type="match status" value="1"/>
</dbReference>
<dbReference type="SUPFAM" id="SSF109640">
    <property type="entry name" value="KRAB domain (Kruppel-associated box)"/>
    <property type="match status" value="1"/>
</dbReference>
<dbReference type="PANTHER" id="PTHR23232:SF158">
    <property type="entry name" value="KRAB DOMAIN-CONTAINING PROTEIN 5"/>
    <property type="match status" value="1"/>
</dbReference>
<evidence type="ECO:0000259" key="12">
    <source>
        <dbReference type="PROSITE" id="PS50157"/>
    </source>
</evidence>
<keyword evidence="8" id="KW-0804">Transcription</keyword>
<keyword evidence="6" id="KW-0862">Zinc</keyword>
<evidence type="ECO:0000256" key="3">
    <source>
        <dbReference type="ARBA" id="ARBA00022723"/>
    </source>
</evidence>
<dbReference type="Gene3D" id="6.10.140.140">
    <property type="match status" value="1"/>
</dbReference>
<dbReference type="SUPFAM" id="SSF57667">
    <property type="entry name" value="beta-beta-alpha zinc fingers"/>
    <property type="match status" value="1"/>
</dbReference>
<keyword evidence="7" id="KW-0238">DNA-binding</keyword>
<dbReference type="AlphaFoldDB" id="A0A8B8TNF5"/>
<evidence type="ECO:0000256" key="10">
    <source>
        <dbReference type="PROSITE-ProRule" id="PRU00042"/>
    </source>
</evidence>
<evidence type="ECO:0000256" key="1">
    <source>
        <dbReference type="ARBA" id="ARBA00004123"/>
    </source>
</evidence>
<protein>
    <submittedName>
        <fullName evidence="15 16">Zinc finger protein 836-like isoform X1</fullName>
    </submittedName>
</protein>
<name>A0A8B8TNF5_CAMFR</name>
<feature type="region of interest" description="Disordered" evidence="11">
    <location>
        <begin position="1"/>
        <end position="20"/>
    </location>
</feature>
<evidence type="ECO:0000256" key="7">
    <source>
        <dbReference type="ARBA" id="ARBA00023125"/>
    </source>
</evidence>
<keyword evidence="5 10" id="KW-0863">Zinc-finger</keyword>
<proteinExistence type="inferred from homology"/>
<comment type="subcellular location">
    <subcellularLocation>
        <location evidence="1">Nucleus</location>
    </subcellularLocation>
</comment>
<dbReference type="PROSITE" id="PS50805">
    <property type="entry name" value="KRAB"/>
    <property type="match status" value="1"/>
</dbReference>
<evidence type="ECO:0000256" key="5">
    <source>
        <dbReference type="ARBA" id="ARBA00022771"/>
    </source>
</evidence>
<evidence type="ECO:0000259" key="13">
    <source>
        <dbReference type="PROSITE" id="PS50805"/>
    </source>
</evidence>
<dbReference type="InterPro" id="IPR050169">
    <property type="entry name" value="Krueppel_C2H2_ZnF"/>
</dbReference>
<dbReference type="PROSITE" id="PS50157">
    <property type="entry name" value="ZINC_FINGER_C2H2_2"/>
    <property type="match status" value="1"/>
</dbReference>
<evidence type="ECO:0000256" key="4">
    <source>
        <dbReference type="ARBA" id="ARBA00022737"/>
    </source>
</evidence>
<keyword evidence="3" id="KW-0479">Metal-binding</keyword>
<dbReference type="RefSeq" id="XP_032343784.1">
    <property type="nucleotide sequence ID" value="XM_032487893.1"/>
</dbReference>
<gene>
    <name evidence="15 16" type="primary">LOC102509088</name>
</gene>
<sequence>MLSEDEAQNRRKRTEKKSEMAISQEGLTFKDVAIEFSQEEWECLVPAQRALYRDVMLETCRNLLSLDLSPMHVIKHLQPKANNDTGEVLQTVMLGSPESHKIKHFHLREIQENMYDLECWWRDDVRCHKGMGVAHMEDLTGGRGRPDRRDTGIKPIGNRLGLNVQDELHILLTEGLISECDEAEKSVSSSFSFSPFQRLPPSVQTDVSNIHGSDFMHPSVMTQHQKAHRERPHRHDECGKSFLRVSHLTRHQITHTGEKLYQCDVCDKFLS</sequence>
<comment type="similarity">
    <text evidence="2">Belongs to the krueppel C2H2-type zinc-finger protein family.</text>
</comment>
<dbReference type="SMART" id="SM00349">
    <property type="entry name" value="KRAB"/>
    <property type="match status" value="1"/>
</dbReference>
<evidence type="ECO:0000313" key="15">
    <source>
        <dbReference type="RefSeq" id="XP_032343783.1"/>
    </source>
</evidence>
<evidence type="ECO:0000313" key="14">
    <source>
        <dbReference type="Proteomes" id="UP000694856"/>
    </source>
</evidence>
<dbReference type="CDD" id="cd07765">
    <property type="entry name" value="KRAB_A-box"/>
    <property type="match status" value="1"/>
</dbReference>